<comment type="caution">
    <text evidence="1">The sequence shown here is derived from an EMBL/GenBank/DDBJ whole genome shotgun (WGS) entry which is preliminary data.</text>
</comment>
<gene>
    <name evidence="1" type="ORF">Pa4123_53420</name>
</gene>
<dbReference type="EMBL" id="BSDI01000030">
    <property type="protein sequence ID" value="GLI00066.1"/>
    <property type="molecule type" value="Genomic_DNA"/>
</dbReference>
<name>A0ABQ5R3A3_9ACTN</name>
<protein>
    <recommendedName>
        <fullName evidence="3">BON domain-containing protein</fullName>
    </recommendedName>
</protein>
<keyword evidence="2" id="KW-1185">Reference proteome</keyword>
<sequence>MIDEYTEAAVQRLLTEHGGLAEQGIKVVRRERVLVLCGEVESRQRRDEILRLVHESFPDVPLSVDIGVTRANAPTEAEELP</sequence>
<dbReference type="Proteomes" id="UP001144280">
    <property type="component" value="Unassembled WGS sequence"/>
</dbReference>
<evidence type="ECO:0000313" key="2">
    <source>
        <dbReference type="Proteomes" id="UP001144280"/>
    </source>
</evidence>
<organism evidence="1 2">
    <name type="scientific">Phytohabitans aurantiacus</name>
    <dbReference type="NCBI Taxonomy" id="3016789"/>
    <lineage>
        <taxon>Bacteria</taxon>
        <taxon>Bacillati</taxon>
        <taxon>Actinomycetota</taxon>
        <taxon>Actinomycetes</taxon>
        <taxon>Micromonosporales</taxon>
        <taxon>Micromonosporaceae</taxon>
    </lineage>
</organism>
<dbReference type="RefSeq" id="WP_281900160.1">
    <property type="nucleotide sequence ID" value="NZ_BSDI01000030.1"/>
</dbReference>
<proteinExistence type="predicted"/>
<accession>A0ABQ5R3A3</accession>
<reference evidence="1" key="1">
    <citation type="submission" date="2022-12" db="EMBL/GenBank/DDBJ databases">
        <title>New Phytohabitans aurantiacus sp. RD004123 nov., an actinomycete isolated from soil.</title>
        <authorList>
            <person name="Triningsih D.W."/>
            <person name="Harunari E."/>
            <person name="Igarashi Y."/>
        </authorList>
    </citation>
    <scope>NUCLEOTIDE SEQUENCE</scope>
    <source>
        <strain evidence="1">RD004123</strain>
    </source>
</reference>
<evidence type="ECO:0000313" key="1">
    <source>
        <dbReference type="EMBL" id="GLI00066.1"/>
    </source>
</evidence>
<evidence type="ECO:0008006" key="3">
    <source>
        <dbReference type="Google" id="ProtNLM"/>
    </source>
</evidence>